<accession>T1AR61</accession>
<organism evidence="6">
    <name type="scientific">mine drainage metagenome</name>
    <dbReference type="NCBI Taxonomy" id="410659"/>
    <lineage>
        <taxon>unclassified sequences</taxon>
        <taxon>metagenomes</taxon>
        <taxon>ecological metagenomes</taxon>
    </lineage>
</organism>
<dbReference type="InterPro" id="IPR013686">
    <property type="entry name" value="Polypept-transport_assoc_ShlB"/>
</dbReference>
<name>T1AR61_9ZZZZ</name>
<keyword evidence="2" id="KW-0812">Transmembrane</keyword>
<dbReference type="Gene3D" id="2.40.160.50">
    <property type="entry name" value="membrane protein fhac: a member of the omp85/tpsb transporter family"/>
    <property type="match status" value="1"/>
</dbReference>
<dbReference type="GO" id="GO:0008320">
    <property type="term" value="F:protein transmembrane transporter activity"/>
    <property type="evidence" value="ECO:0007669"/>
    <property type="project" value="TreeGrafter"/>
</dbReference>
<sequence>MSGWAQAVESLSPANDIGQLDNFKECVVRIALLSAALALALCGGSVWAQDAAGIPLQILVSGVSPAHGVATSASRAAVERIVDTEYRAALVAAGHPPALTPAQLQIVAENVTRALHKAGFAHARAFLSNQMLAFNVPNSAAVSASALAPASPPRAVAPPVPLAPNVVPPMSVRDERAAQTDLIAVRGFHVEGVGNHADEGITPTSIQTLADTLYTKLGGTAEQPVKLSFLQLQGVADAITNRYRKAGFIVATAFLPAQTLGSSEIVDIKVLEGRIGRVIVEGAKRYRPWVIAAPAERLKGHALRKSDVDSALLYDRDLPGVSVAATFEPGAQVGQTNLLLIAHEAPHPYTFTVGADNYGTSITGRYRALLGATWNSPLGIGDRLAANVDYALDPSQNVYGSLLYTVPTVIVPGLDGVVGATRSTLQIDTGPFAALHISGPTSSYFGGVNWKFVNDEDLKLQASLQLIHEQAKISSLGVLLSDEQFNVLDLGFGMNQTDRRFHGVNLLQADLRQSVSGHSLQPDLISPNHANKFTIGRLSYTRLQFLPDDQQLYFKLVGQYTHYALPPLEQFSIGGPYSVRAYPIATALTDSGFYTSLEYHVAAPGFGNLASPFYG</sequence>
<protein>
    <submittedName>
        <fullName evidence="6">Hemolysin activation/secretion protein</fullName>
    </submittedName>
</protein>
<dbReference type="InterPro" id="IPR051544">
    <property type="entry name" value="TPS_OM_transporter"/>
</dbReference>
<evidence type="ECO:0000313" key="6">
    <source>
        <dbReference type="EMBL" id="EQD63056.1"/>
    </source>
</evidence>
<dbReference type="InterPro" id="IPR005565">
    <property type="entry name" value="Hemolysn_activator_HlyB_C"/>
</dbReference>
<evidence type="ECO:0000256" key="3">
    <source>
        <dbReference type="ARBA" id="ARBA00023237"/>
    </source>
</evidence>
<comment type="caution">
    <text evidence="6">The sequence shown here is derived from an EMBL/GenBank/DDBJ whole genome shotgun (WGS) entry which is preliminary data.</text>
</comment>
<keyword evidence="1" id="KW-0472">Membrane</keyword>
<evidence type="ECO:0000259" key="4">
    <source>
        <dbReference type="Pfam" id="PF03865"/>
    </source>
</evidence>
<dbReference type="Gene3D" id="3.10.20.310">
    <property type="entry name" value="membrane protein fhac"/>
    <property type="match status" value="1"/>
</dbReference>
<feature type="domain" description="Polypeptide-transport-associated ShlB-type" evidence="5">
    <location>
        <begin position="227"/>
        <end position="273"/>
    </location>
</feature>
<feature type="non-terminal residue" evidence="6">
    <location>
        <position position="615"/>
    </location>
</feature>
<keyword evidence="3" id="KW-0998">Cell outer membrane</keyword>
<evidence type="ECO:0000256" key="2">
    <source>
        <dbReference type="ARBA" id="ARBA00022692"/>
    </source>
</evidence>
<reference evidence="6" key="1">
    <citation type="submission" date="2013-08" db="EMBL/GenBank/DDBJ databases">
        <authorList>
            <person name="Mendez C."/>
            <person name="Richter M."/>
            <person name="Ferrer M."/>
            <person name="Sanchez J."/>
        </authorList>
    </citation>
    <scope>NUCLEOTIDE SEQUENCE</scope>
</reference>
<dbReference type="Pfam" id="PF03865">
    <property type="entry name" value="ShlB"/>
    <property type="match status" value="1"/>
</dbReference>
<evidence type="ECO:0000259" key="5">
    <source>
        <dbReference type="Pfam" id="PF08479"/>
    </source>
</evidence>
<keyword evidence="1" id="KW-1134">Transmembrane beta strand</keyword>
<dbReference type="GO" id="GO:0046819">
    <property type="term" value="P:protein secretion by the type V secretion system"/>
    <property type="evidence" value="ECO:0007669"/>
    <property type="project" value="TreeGrafter"/>
</dbReference>
<dbReference type="Pfam" id="PF08479">
    <property type="entry name" value="POTRA_2"/>
    <property type="match status" value="1"/>
</dbReference>
<dbReference type="PANTHER" id="PTHR34597">
    <property type="entry name" value="SLR1661 PROTEIN"/>
    <property type="match status" value="1"/>
</dbReference>
<dbReference type="GO" id="GO:0098046">
    <property type="term" value="C:type V protein secretion system complex"/>
    <property type="evidence" value="ECO:0007669"/>
    <property type="project" value="TreeGrafter"/>
</dbReference>
<proteinExistence type="predicted"/>
<dbReference type="EMBL" id="AUZZ01001740">
    <property type="protein sequence ID" value="EQD63056.1"/>
    <property type="molecule type" value="Genomic_DNA"/>
</dbReference>
<gene>
    <name evidence="6" type="ORF">B2A_02553</name>
</gene>
<evidence type="ECO:0000256" key="1">
    <source>
        <dbReference type="ARBA" id="ARBA00022452"/>
    </source>
</evidence>
<dbReference type="PANTHER" id="PTHR34597:SF1">
    <property type="entry name" value="HEME_HEMOPEXIN TRANSPORTER PROTEIN HUXB"/>
    <property type="match status" value="1"/>
</dbReference>
<feature type="domain" description="Haemolysin activator HlyB C-terminal" evidence="4">
    <location>
        <begin position="337"/>
        <end position="598"/>
    </location>
</feature>
<dbReference type="AlphaFoldDB" id="T1AR61"/>
<reference evidence="6" key="2">
    <citation type="journal article" date="2014" name="ISME J.">
        <title>Microbial stratification in low pH oxic and suboxic macroscopic growths along an acid mine drainage.</title>
        <authorList>
            <person name="Mendez-Garcia C."/>
            <person name="Mesa V."/>
            <person name="Sprenger R.R."/>
            <person name="Richter M."/>
            <person name="Diez M.S."/>
            <person name="Solano J."/>
            <person name="Bargiela R."/>
            <person name="Golyshina O.V."/>
            <person name="Manteca A."/>
            <person name="Ramos J.L."/>
            <person name="Gallego J.R."/>
            <person name="Llorente I."/>
            <person name="Martins Dos Santos V.A."/>
            <person name="Jensen O.N."/>
            <person name="Pelaez A.I."/>
            <person name="Sanchez J."/>
            <person name="Ferrer M."/>
        </authorList>
    </citation>
    <scope>NUCLEOTIDE SEQUENCE</scope>
</reference>